<feature type="compositionally biased region" description="Basic and acidic residues" evidence="1">
    <location>
        <begin position="59"/>
        <end position="73"/>
    </location>
</feature>
<reference evidence="2 3" key="1">
    <citation type="journal article" date="2016" name="Biochim. Biophys. Acta">
        <title>Characterization of red-shifted phycobilisomes isolated from the chlorophyll f-containing cyanobacterium Halomicronema hongdechloris.</title>
        <authorList>
            <person name="Li Y."/>
            <person name="Lin Y."/>
            <person name="Garvey C.J."/>
            <person name="Birch D."/>
            <person name="Corkery R.W."/>
            <person name="Loughlin P.C."/>
            <person name="Scheer H."/>
            <person name="Willows R.D."/>
            <person name="Chen M."/>
        </authorList>
    </citation>
    <scope>NUCLEOTIDE SEQUENCE [LARGE SCALE GENOMIC DNA]</scope>
    <source>
        <strain evidence="2 3">C2206</strain>
    </source>
</reference>
<protein>
    <submittedName>
        <fullName evidence="2">Uncharacterized protein</fullName>
    </submittedName>
</protein>
<dbReference type="Proteomes" id="UP000191901">
    <property type="component" value="Chromosome"/>
</dbReference>
<evidence type="ECO:0000256" key="1">
    <source>
        <dbReference type="SAM" id="MobiDB-lite"/>
    </source>
</evidence>
<gene>
    <name evidence="2" type="ORF">XM38_004970</name>
</gene>
<evidence type="ECO:0000313" key="2">
    <source>
        <dbReference type="EMBL" id="ASC69570.1"/>
    </source>
</evidence>
<sequence>MKDEKAAQRAGNFYSKNNQFILLPSLRQAQDKLISAFTQPGPELRHNSGLNSYGPLRRCTHESRKDRDFLRRP</sequence>
<evidence type="ECO:0000313" key="3">
    <source>
        <dbReference type="Proteomes" id="UP000191901"/>
    </source>
</evidence>
<dbReference type="EMBL" id="CP021983">
    <property type="protein sequence ID" value="ASC69570.1"/>
    <property type="molecule type" value="Genomic_DNA"/>
</dbReference>
<dbReference type="AlphaFoldDB" id="A0A1Z3HH23"/>
<dbReference type="KEGG" id="hhg:XM38_004970"/>
<organism evidence="2 3">
    <name type="scientific">Halomicronema hongdechloris C2206</name>
    <dbReference type="NCBI Taxonomy" id="1641165"/>
    <lineage>
        <taxon>Bacteria</taxon>
        <taxon>Bacillati</taxon>
        <taxon>Cyanobacteriota</taxon>
        <taxon>Cyanophyceae</taxon>
        <taxon>Nodosilineales</taxon>
        <taxon>Nodosilineaceae</taxon>
        <taxon>Halomicronema</taxon>
    </lineage>
</organism>
<name>A0A1Z3HH23_9CYAN</name>
<proteinExistence type="predicted"/>
<keyword evidence="3" id="KW-1185">Reference proteome</keyword>
<feature type="region of interest" description="Disordered" evidence="1">
    <location>
        <begin position="40"/>
        <end position="73"/>
    </location>
</feature>
<accession>A0A1Z3HH23</accession>